<feature type="domain" description="C2H2-type" evidence="7">
    <location>
        <begin position="400"/>
        <end position="428"/>
    </location>
</feature>
<dbReference type="Proteomes" id="UP000694867">
    <property type="component" value="Unplaced"/>
</dbReference>
<proteinExistence type="predicted"/>
<keyword evidence="8" id="KW-1185">Reference proteome</keyword>
<name>A0AAJ7L4H1_9ACAR</name>
<dbReference type="PROSITE" id="PS00028">
    <property type="entry name" value="ZINC_FINGER_C2H2_1"/>
    <property type="match status" value="2"/>
</dbReference>
<organism evidence="8 9">
    <name type="scientific">Galendromus occidentalis</name>
    <name type="common">western predatory mite</name>
    <dbReference type="NCBI Taxonomy" id="34638"/>
    <lineage>
        <taxon>Eukaryota</taxon>
        <taxon>Metazoa</taxon>
        <taxon>Ecdysozoa</taxon>
        <taxon>Arthropoda</taxon>
        <taxon>Chelicerata</taxon>
        <taxon>Arachnida</taxon>
        <taxon>Acari</taxon>
        <taxon>Parasitiformes</taxon>
        <taxon>Mesostigmata</taxon>
        <taxon>Gamasina</taxon>
        <taxon>Phytoseioidea</taxon>
        <taxon>Phytoseiidae</taxon>
        <taxon>Typhlodrominae</taxon>
        <taxon>Galendromus</taxon>
    </lineage>
</organism>
<feature type="domain" description="C2H2-type" evidence="7">
    <location>
        <begin position="344"/>
        <end position="371"/>
    </location>
</feature>
<dbReference type="Gene3D" id="3.30.160.60">
    <property type="entry name" value="Classic Zinc Finger"/>
    <property type="match status" value="3"/>
</dbReference>
<dbReference type="SMART" id="SM00355">
    <property type="entry name" value="ZnF_C2H2"/>
    <property type="match status" value="6"/>
</dbReference>
<evidence type="ECO:0000256" key="5">
    <source>
        <dbReference type="PROSITE-ProRule" id="PRU00042"/>
    </source>
</evidence>
<evidence type="ECO:0000256" key="4">
    <source>
        <dbReference type="ARBA" id="ARBA00022833"/>
    </source>
</evidence>
<dbReference type="GO" id="GO:0005634">
    <property type="term" value="C:nucleus"/>
    <property type="evidence" value="ECO:0007669"/>
    <property type="project" value="UniProtKB-ARBA"/>
</dbReference>
<keyword evidence="3 5" id="KW-0863">Zinc-finger</keyword>
<dbReference type="AlphaFoldDB" id="A0AAJ7L4H1"/>
<sequence>MGKLALSQVDKVEEMMDPVCHVGASTNPSQFEVPEDMQHLGIGGIGIGDGHHNSFVNTLIYSQESDGLIMGSDELATEIVGEIMPVPETVAQHQEVIHMDLARDEIIINGKDMRDRSPSRDSLKDGIVLEVPDIKQELAGLSDEDHEEIVENSTQFFLDESSEVPVDNVEEITSDLIQLPSKSEPQEEGQITSGYSCLECGAVLRSRAIAKEHLTTVHNYQCKSKKKSRHHRHGSVSSTSVLAQDALTLNSTDANGVQTYRCPSCSYSTHRRDKLDKHAMKHVLQDGFHPCGKKRHRPEAPPQRHRHNAEEYHCPYCPYGCTVYKALIKHEKMHLQGKETPLKISCKVCGKDRSSEDDMNKHMRKHRQGENFGCDICDFTSIQLKKVIQHRRMHTGEKPHLCPHCSYRSARRDNLRSHVRRMHKKDNMYIDTFNPTGGSSGQGSQQNEQAGLEEHTELAASY</sequence>
<evidence type="ECO:0000313" key="8">
    <source>
        <dbReference type="Proteomes" id="UP000694867"/>
    </source>
</evidence>
<dbReference type="KEGG" id="goe:100904266"/>
<dbReference type="InterPro" id="IPR013087">
    <property type="entry name" value="Znf_C2H2_type"/>
</dbReference>
<dbReference type="GeneID" id="100904266"/>
<gene>
    <name evidence="9" type="primary">LOC100904266</name>
</gene>
<evidence type="ECO:0000259" key="7">
    <source>
        <dbReference type="PROSITE" id="PS50157"/>
    </source>
</evidence>
<dbReference type="Pfam" id="PF00096">
    <property type="entry name" value="zf-C2H2"/>
    <property type="match status" value="1"/>
</dbReference>
<feature type="region of interest" description="Disordered" evidence="6">
    <location>
        <begin position="433"/>
        <end position="462"/>
    </location>
</feature>
<dbReference type="RefSeq" id="XP_018494123.1">
    <property type="nucleotide sequence ID" value="XM_018638607.1"/>
</dbReference>
<evidence type="ECO:0000256" key="6">
    <source>
        <dbReference type="SAM" id="MobiDB-lite"/>
    </source>
</evidence>
<dbReference type="SUPFAM" id="SSF57667">
    <property type="entry name" value="beta-beta-alpha zinc fingers"/>
    <property type="match status" value="1"/>
</dbReference>
<feature type="compositionally biased region" description="Basic and acidic residues" evidence="6">
    <location>
        <begin position="452"/>
        <end position="462"/>
    </location>
</feature>
<keyword evidence="2" id="KW-0677">Repeat</keyword>
<dbReference type="PANTHER" id="PTHR24379:SF121">
    <property type="entry name" value="C2H2-TYPE DOMAIN-CONTAINING PROTEIN"/>
    <property type="match status" value="1"/>
</dbReference>
<reference evidence="9" key="1">
    <citation type="submission" date="2025-08" db="UniProtKB">
        <authorList>
            <consortium name="RefSeq"/>
        </authorList>
    </citation>
    <scope>IDENTIFICATION</scope>
</reference>
<keyword evidence="4" id="KW-0862">Zinc</keyword>
<dbReference type="GO" id="GO:0008270">
    <property type="term" value="F:zinc ion binding"/>
    <property type="evidence" value="ECO:0007669"/>
    <property type="project" value="UniProtKB-KW"/>
</dbReference>
<evidence type="ECO:0000256" key="1">
    <source>
        <dbReference type="ARBA" id="ARBA00022723"/>
    </source>
</evidence>
<accession>A0AAJ7L4H1</accession>
<feature type="domain" description="C2H2-type" evidence="7">
    <location>
        <begin position="372"/>
        <end position="399"/>
    </location>
</feature>
<evidence type="ECO:0000313" key="9">
    <source>
        <dbReference type="RefSeq" id="XP_018494123.1"/>
    </source>
</evidence>
<dbReference type="PANTHER" id="PTHR24379">
    <property type="entry name" value="KRAB AND ZINC FINGER DOMAIN-CONTAINING"/>
    <property type="match status" value="1"/>
</dbReference>
<dbReference type="InterPro" id="IPR036236">
    <property type="entry name" value="Znf_C2H2_sf"/>
</dbReference>
<dbReference type="FunFam" id="3.30.160.60:FF:000446">
    <property type="entry name" value="Zinc finger protein"/>
    <property type="match status" value="1"/>
</dbReference>
<feature type="domain" description="C2H2-type" evidence="7">
    <location>
        <begin position="260"/>
        <end position="287"/>
    </location>
</feature>
<protein>
    <submittedName>
        <fullName evidence="9">RE1-silencing transcription factor</fullName>
    </submittedName>
</protein>
<keyword evidence="1" id="KW-0479">Metal-binding</keyword>
<evidence type="ECO:0000256" key="2">
    <source>
        <dbReference type="ARBA" id="ARBA00022737"/>
    </source>
</evidence>
<dbReference type="PROSITE" id="PS50157">
    <property type="entry name" value="ZINC_FINGER_C2H2_2"/>
    <property type="match status" value="4"/>
</dbReference>
<evidence type="ECO:0000256" key="3">
    <source>
        <dbReference type="ARBA" id="ARBA00022771"/>
    </source>
</evidence>